<dbReference type="eggNOG" id="ENOG502RC4W">
    <property type="taxonomic scope" value="Eukaryota"/>
</dbReference>
<feature type="transmembrane region" description="Helical" evidence="1">
    <location>
        <begin position="225"/>
        <end position="245"/>
    </location>
</feature>
<dbReference type="OrthoDB" id="2745105at2759"/>
<feature type="transmembrane region" description="Helical" evidence="1">
    <location>
        <begin position="12"/>
        <end position="33"/>
    </location>
</feature>
<evidence type="ECO:0000313" key="4">
    <source>
        <dbReference type="Proteomes" id="UP000030669"/>
    </source>
</evidence>
<dbReference type="InterPro" id="IPR045339">
    <property type="entry name" value="DUF6534"/>
</dbReference>
<feature type="transmembrane region" description="Helical" evidence="1">
    <location>
        <begin position="87"/>
        <end position="110"/>
    </location>
</feature>
<feature type="transmembrane region" description="Helical" evidence="1">
    <location>
        <begin position="153"/>
        <end position="178"/>
    </location>
</feature>
<dbReference type="EMBL" id="KB469305">
    <property type="protein sequence ID" value="EPQ53808.1"/>
    <property type="molecule type" value="Genomic_DNA"/>
</dbReference>
<dbReference type="AlphaFoldDB" id="S7Q2R0"/>
<dbReference type="Proteomes" id="UP000030669">
    <property type="component" value="Unassembled WGS sequence"/>
</dbReference>
<dbReference type="GeneID" id="19300288"/>
<keyword evidence="1" id="KW-1133">Transmembrane helix</keyword>
<gene>
    <name evidence="3" type="ORF">GLOTRDRAFT_117092</name>
</gene>
<dbReference type="KEGG" id="gtr:GLOTRDRAFT_117092"/>
<name>S7Q2R0_GLOTA</name>
<dbReference type="RefSeq" id="XP_007868090.1">
    <property type="nucleotide sequence ID" value="XM_007869899.1"/>
</dbReference>
<organism evidence="3 4">
    <name type="scientific">Gloeophyllum trabeum (strain ATCC 11539 / FP-39264 / Madison 617)</name>
    <name type="common">Brown rot fungus</name>
    <dbReference type="NCBI Taxonomy" id="670483"/>
    <lineage>
        <taxon>Eukaryota</taxon>
        <taxon>Fungi</taxon>
        <taxon>Dikarya</taxon>
        <taxon>Basidiomycota</taxon>
        <taxon>Agaricomycotina</taxon>
        <taxon>Agaricomycetes</taxon>
        <taxon>Gloeophyllales</taxon>
        <taxon>Gloeophyllaceae</taxon>
        <taxon>Gloeophyllum</taxon>
    </lineage>
</organism>
<keyword evidence="1" id="KW-0472">Membrane</keyword>
<keyword evidence="4" id="KW-1185">Reference proteome</keyword>
<dbReference type="Pfam" id="PF20152">
    <property type="entry name" value="DUF6534"/>
    <property type="match status" value="1"/>
</dbReference>
<feature type="transmembrane region" description="Helical" evidence="1">
    <location>
        <begin position="117"/>
        <end position="137"/>
    </location>
</feature>
<dbReference type="PANTHER" id="PTHR40465:SF1">
    <property type="entry name" value="DUF6534 DOMAIN-CONTAINING PROTEIN"/>
    <property type="match status" value="1"/>
</dbReference>
<dbReference type="OMA" id="KANQTHV"/>
<reference evidence="3 4" key="1">
    <citation type="journal article" date="2012" name="Science">
        <title>The Paleozoic origin of enzymatic lignin decomposition reconstructed from 31 fungal genomes.</title>
        <authorList>
            <person name="Floudas D."/>
            <person name="Binder M."/>
            <person name="Riley R."/>
            <person name="Barry K."/>
            <person name="Blanchette R.A."/>
            <person name="Henrissat B."/>
            <person name="Martinez A.T."/>
            <person name="Otillar R."/>
            <person name="Spatafora J.W."/>
            <person name="Yadav J.S."/>
            <person name="Aerts A."/>
            <person name="Benoit I."/>
            <person name="Boyd A."/>
            <person name="Carlson A."/>
            <person name="Copeland A."/>
            <person name="Coutinho P.M."/>
            <person name="de Vries R.P."/>
            <person name="Ferreira P."/>
            <person name="Findley K."/>
            <person name="Foster B."/>
            <person name="Gaskell J."/>
            <person name="Glotzer D."/>
            <person name="Gorecki P."/>
            <person name="Heitman J."/>
            <person name="Hesse C."/>
            <person name="Hori C."/>
            <person name="Igarashi K."/>
            <person name="Jurgens J.A."/>
            <person name="Kallen N."/>
            <person name="Kersten P."/>
            <person name="Kohler A."/>
            <person name="Kuees U."/>
            <person name="Kumar T.K.A."/>
            <person name="Kuo A."/>
            <person name="LaButti K."/>
            <person name="Larrondo L.F."/>
            <person name="Lindquist E."/>
            <person name="Ling A."/>
            <person name="Lombard V."/>
            <person name="Lucas S."/>
            <person name="Lundell T."/>
            <person name="Martin R."/>
            <person name="McLaughlin D.J."/>
            <person name="Morgenstern I."/>
            <person name="Morin E."/>
            <person name="Murat C."/>
            <person name="Nagy L.G."/>
            <person name="Nolan M."/>
            <person name="Ohm R.A."/>
            <person name="Patyshakuliyeva A."/>
            <person name="Rokas A."/>
            <person name="Ruiz-Duenas F.J."/>
            <person name="Sabat G."/>
            <person name="Salamov A."/>
            <person name="Samejima M."/>
            <person name="Schmutz J."/>
            <person name="Slot J.C."/>
            <person name="St John F."/>
            <person name="Stenlid J."/>
            <person name="Sun H."/>
            <person name="Sun S."/>
            <person name="Syed K."/>
            <person name="Tsang A."/>
            <person name="Wiebenga A."/>
            <person name="Young D."/>
            <person name="Pisabarro A."/>
            <person name="Eastwood D.C."/>
            <person name="Martin F."/>
            <person name="Cullen D."/>
            <person name="Grigoriev I.V."/>
            <person name="Hibbett D.S."/>
        </authorList>
    </citation>
    <scope>NUCLEOTIDE SEQUENCE [LARGE SCALE GENOMIC DNA]</scope>
    <source>
        <strain evidence="3 4">ATCC 11539</strain>
    </source>
</reference>
<keyword evidence="1" id="KW-0812">Transmembrane</keyword>
<evidence type="ECO:0000259" key="2">
    <source>
        <dbReference type="Pfam" id="PF20152"/>
    </source>
</evidence>
<sequence length="263" mass="29989">MSAFDNTFGAMFDGMTIATALYGITCGQTIAYYRAYPDDLEYLKVLVALLWVNDTLQQIFVFHAGWYYLVTKCGCNLIACTSSNWSIVAQIVPSELSTAIVEFFFILRIYKLGQSKFALILGILPCVAFAFCMAYVAKCFRLPEFRFATQDQWVVYVFALAHAANDIVIAITMCYFLWKHKNRGFLPTRSLVSSLMHWTITTGLLTSIVTWSYFVLYIAFPLDMWYIGLYITHSKFYVNSMLAVLNSRKRLRGRAITQVYGSG</sequence>
<evidence type="ECO:0000313" key="3">
    <source>
        <dbReference type="EMBL" id="EPQ53808.1"/>
    </source>
</evidence>
<feature type="transmembrane region" description="Helical" evidence="1">
    <location>
        <begin position="198"/>
        <end position="219"/>
    </location>
</feature>
<accession>S7Q2R0</accession>
<dbReference type="PANTHER" id="PTHR40465">
    <property type="entry name" value="CHROMOSOME 1, WHOLE GENOME SHOTGUN SEQUENCE"/>
    <property type="match status" value="1"/>
</dbReference>
<feature type="transmembrane region" description="Helical" evidence="1">
    <location>
        <begin position="45"/>
        <end position="67"/>
    </location>
</feature>
<evidence type="ECO:0000256" key="1">
    <source>
        <dbReference type="SAM" id="Phobius"/>
    </source>
</evidence>
<dbReference type="HOGENOM" id="CLU_046025_5_4_1"/>
<feature type="domain" description="DUF6534" evidence="2">
    <location>
        <begin position="163"/>
        <end position="250"/>
    </location>
</feature>
<proteinExistence type="predicted"/>
<protein>
    <recommendedName>
        <fullName evidence="2">DUF6534 domain-containing protein</fullName>
    </recommendedName>
</protein>